<organism evidence="1 2">
    <name type="scientific">Streptomyces rubradiris</name>
    <name type="common">Streptomyces achromogenes subsp. rubradiris</name>
    <dbReference type="NCBI Taxonomy" id="285531"/>
    <lineage>
        <taxon>Bacteria</taxon>
        <taxon>Bacillati</taxon>
        <taxon>Actinomycetota</taxon>
        <taxon>Actinomycetes</taxon>
        <taxon>Kitasatosporales</taxon>
        <taxon>Streptomycetaceae</taxon>
        <taxon>Streptomyces</taxon>
    </lineage>
</organism>
<reference evidence="2" key="1">
    <citation type="submission" date="2023-07" db="EMBL/GenBank/DDBJ databases">
        <title>Whole genome shotgun sequence of Streptomyces achromogenes subsp. rubradiris NBRC 14000.</title>
        <authorList>
            <person name="Komaki H."/>
            <person name="Tamura T."/>
        </authorList>
    </citation>
    <scope>NUCLEOTIDE SEQUENCE [LARGE SCALE GENOMIC DNA]</scope>
    <source>
        <strain evidence="2">NBRC 14000</strain>
    </source>
</reference>
<name>A0ABQ3R8H2_STRRR</name>
<dbReference type="Proteomes" id="UP000646738">
    <property type="component" value="Unassembled WGS sequence"/>
</dbReference>
<sequence>MSVLTAPGATPPGCLAAHGVEAGGLDPLPGPGARTVRLAHADANRGEARPGERLTTDQSPGIAACWCVAMSYARLRAGAVEERGISRTTAWAGSARRTTGTAGSAEEACRAEAFMIVGF</sequence>
<keyword evidence="2" id="KW-1185">Reference proteome</keyword>
<protein>
    <submittedName>
        <fullName evidence="1">Uncharacterized protein</fullName>
    </submittedName>
</protein>
<gene>
    <name evidence="1" type="ORF">Srubr_20010</name>
</gene>
<proteinExistence type="predicted"/>
<comment type="caution">
    <text evidence="1">The sequence shown here is derived from an EMBL/GenBank/DDBJ whole genome shotgun (WGS) entry which is preliminary data.</text>
</comment>
<accession>A0ABQ3R8H2</accession>
<dbReference type="EMBL" id="BNEA01000007">
    <property type="protein sequence ID" value="GHI52155.1"/>
    <property type="molecule type" value="Genomic_DNA"/>
</dbReference>
<evidence type="ECO:0000313" key="1">
    <source>
        <dbReference type="EMBL" id="GHI52155.1"/>
    </source>
</evidence>
<evidence type="ECO:0000313" key="2">
    <source>
        <dbReference type="Proteomes" id="UP000646738"/>
    </source>
</evidence>